<keyword evidence="1" id="KW-0812">Transmembrane</keyword>
<keyword evidence="3" id="KW-1185">Reference proteome</keyword>
<gene>
    <name evidence="2" type="ORF">A4G28_06540</name>
</gene>
<evidence type="ECO:0000256" key="1">
    <source>
        <dbReference type="SAM" id="Phobius"/>
    </source>
</evidence>
<name>A0A163WSY3_9MYCO</name>
<evidence type="ECO:0000313" key="2">
    <source>
        <dbReference type="EMBL" id="KZS58651.1"/>
    </source>
</evidence>
<accession>A0A163WSY3</accession>
<evidence type="ECO:0000313" key="3">
    <source>
        <dbReference type="Proteomes" id="UP000077342"/>
    </source>
</evidence>
<dbReference type="RefSeq" id="WP_082277337.1">
    <property type="nucleotide sequence ID" value="NZ_CP089224.1"/>
</dbReference>
<organism evidence="2 3">
    <name type="scientific">Mycobacterium ostraviense</name>
    <dbReference type="NCBI Taxonomy" id="2738409"/>
    <lineage>
        <taxon>Bacteria</taxon>
        <taxon>Bacillati</taxon>
        <taxon>Actinomycetota</taxon>
        <taxon>Actinomycetes</taxon>
        <taxon>Mycobacteriales</taxon>
        <taxon>Mycobacteriaceae</taxon>
        <taxon>Mycobacterium</taxon>
    </lineage>
</organism>
<feature type="transmembrane region" description="Helical" evidence="1">
    <location>
        <begin position="20"/>
        <end position="43"/>
    </location>
</feature>
<protein>
    <submittedName>
        <fullName evidence="2">Uncharacterized protein</fullName>
    </submittedName>
</protein>
<proteinExistence type="predicted"/>
<dbReference type="Proteomes" id="UP000077342">
    <property type="component" value="Unassembled WGS sequence"/>
</dbReference>
<keyword evidence="1" id="KW-1133">Transmembrane helix</keyword>
<keyword evidence="1" id="KW-0472">Membrane</keyword>
<dbReference type="EMBL" id="LWCI01000146">
    <property type="protein sequence ID" value="KZS58651.1"/>
    <property type="molecule type" value="Genomic_DNA"/>
</dbReference>
<sequence length="252" mass="27265">MSGTPDLGGPVRSQRDSRATFFVVTLLCSVAIAAVLITAPVALRHWRKSTPSVAPGLAALSDQQLADLLPKPADFPTTWTVNTRTEGADRFGYFRTQPFHDGALDYDPAECANVDGLAPGIAGGAEIAGLDPADRPERFGQHPDVRLRIGREFNQSGFDAMTALVSRCSRFTFADTINHTVHVIEDSRSADGPHLFRISVTTILGNSTDAARTEYFSFAQLSNLVLIGDATTSNQHVLDVLFDNTLHRIRTG</sequence>
<comment type="caution">
    <text evidence="2">The sequence shown here is derived from an EMBL/GenBank/DDBJ whole genome shotgun (WGS) entry which is preliminary data.</text>
</comment>
<dbReference type="AlphaFoldDB" id="A0A163WSY3"/>
<reference evidence="3" key="1">
    <citation type="submission" date="2016-04" db="EMBL/GenBank/DDBJ databases">
        <authorList>
            <person name="Strapagiel D."/>
            <person name="Borowka P."/>
            <person name="Marciniak B."/>
            <person name="Bakula Z."/>
            <person name="Van Ingen J."/>
            <person name="Safianowska A."/>
            <person name="Dziadek J."/>
            <person name="Jagielski T."/>
        </authorList>
    </citation>
    <scope>NUCLEOTIDE SEQUENCE [LARGE SCALE GENOMIC DNA]</scope>
    <source>
        <strain evidence="3">1010001458</strain>
    </source>
</reference>